<reference evidence="2" key="1">
    <citation type="submission" date="2025-08" db="UniProtKB">
        <authorList>
            <consortium name="RefSeq"/>
        </authorList>
    </citation>
    <scope>IDENTIFICATION</scope>
    <source>
        <strain evidence="2">USDA-PBARC FA_bdor</strain>
        <tissue evidence="2">Whole organism</tissue>
    </source>
</reference>
<accession>A0A9R1TQ94</accession>
<dbReference type="FunFam" id="2.40.70.10:FF:000130">
    <property type="entry name" value="Retrovirus-related Pol polyprotein from transposon opus-like Protein"/>
    <property type="match status" value="1"/>
</dbReference>
<evidence type="ECO:0000313" key="2">
    <source>
        <dbReference type="RefSeq" id="XP_011312888.1"/>
    </source>
</evidence>
<dbReference type="Proteomes" id="UP000694866">
    <property type="component" value="Unplaced"/>
</dbReference>
<proteinExistence type="predicted"/>
<name>A0A9R1TQ94_9HYME</name>
<organism evidence="1 2">
    <name type="scientific">Fopius arisanus</name>
    <dbReference type="NCBI Taxonomy" id="64838"/>
    <lineage>
        <taxon>Eukaryota</taxon>
        <taxon>Metazoa</taxon>
        <taxon>Ecdysozoa</taxon>
        <taxon>Arthropoda</taxon>
        <taxon>Hexapoda</taxon>
        <taxon>Insecta</taxon>
        <taxon>Pterygota</taxon>
        <taxon>Neoptera</taxon>
        <taxon>Endopterygota</taxon>
        <taxon>Hymenoptera</taxon>
        <taxon>Apocrita</taxon>
        <taxon>Ichneumonoidea</taxon>
        <taxon>Braconidae</taxon>
        <taxon>Opiinae</taxon>
        <taxon>Fopius</taxon>
    </lineage>
</organism>
<dbReference type="OrthoDB" id="6423099at2759"/>
<dbReference type="RefSeq" id="XP_011312888.1">
    <property type="nucleotide sequence ID" value="XM_011314586.1"/>
</dbReference>
<evidence type="ECO:0008006" key="3">
    <source>
        <dbReference type="Google" id="ProtNLM"/>
    </source>
</evidence>
<dbReference type="InterPro" id="IPR021109">
    <property type="entry name" value="Peptidase_aspartic_dom_sf"/>
</dbReference>
<dbReference type="AlphaFoldDB" id="A0A9R1TQ94"/>
<dbReference type="Gene3D" id="2.40.70.10">
    <property type="entry name" value="Acid Proteases"/>
    <property type="match status" value="1"/>
</dbReference>
<dbReference type="GeneID" id="105272440"/>
<sequence>MHPPMCPIWSLPLAPSGNLELLSSLQAVADRNNNTTINECRLFLHDSQNHMSLLVDSGSVIAIIPRAFSRSCNRLSDLKLYAANNTFINTYGQQLLTLNIGIRRPLKWAFVVADVKSAIIGANFLTHYGLIIDLKGHSLIDRETQLTAPGQLAQTSVYGISTIASADSALPPAYQQLLRGYISISMPVAISTTDTDNPVSHHIVTTGPPVVERVRRLTGKKLQVAKDELDLLLQYNIIQLSSSQ</sequence>
<dbReference type="SUPFAM" id="SSF50630">
    <property type="entry name" value="Acid proteases"/>
    <property type="match status" value="1"/>
</dbReference>
<keyword evidence="1" id="KW-1185">Reference proteome</keyword>
<gene>
    <name evidence="2" type="primary">LOC105272440</name>
</gene>
<evidence type="ECO:0000313" key="1">
    <source>
        <dbReference type="Proteomes" id="UP000694866"/>
    </source>
</evidence>
<protein>
    <recommendedName>
        <fullName evidence="3">Peptidase A2 domain-containing protein</fullName>
    </recommendedName>
</protein>
<dbReference type="KEGG" id="fas:105272440"/>